<accession>A0A9P1DG38</accession>
<reference evidence="2 3" key="2">
    <citation type="submission" date="2024-05" db="EMBL/GenBank/DDBJ databases">
        <authorList>
            <person name="Chen Y."/>
            <person name="Shah S."/>
            <person name="Dougan E. K."/>
            <person name="Thang M."/>
            <person name="Chan C."/>
        </authorList>
    </citation>
    <scope>NUCLEOTIDE SEQUENCE [LARGE SCALE GENOMIC DNA]</scope>
</reference>
<evidence type="ECO:0000313" key="2">
    <source>
        <dbReference type="EMBL" id="CAL4795310.1"/>
    </source>
</evidence>
<dbReference type="EMBL" id="CAMXCT010004176">
    <property type="protein sequence ID" value="CAI4007998.1"/>
    <property type="molecule type" value="Genomic_DNA"/>
</dbReference>
<organism evidence="1">
    <name type="scientific">Cladocopium goreaui</name>
    <dbReference type="NCBI Taxonomy" id="2562237"/>
    <lineage>
        <taxon>Eukaryota</taxon>
        <taxon>Sar</taxon>
        <taxon>Alveolata</taxon>
        <taxon>Dinophyceae</taxon>
        <taxon>Suessiales</taxon>
        <taxon>Symbiodiniaceae</taxon>
        <taxon>Cladocopium</taxon>
    </lineage>
</organism>
<proteinExistence type="predicted"/>
<dbReference type="AlphaFoldDB" id="A0A9P1DG38"/>
<sequence length="252" mass="28642">QGFLRAVSLALRVKEDGLLLGGPPCGPWVFVNAGTHKRRLTNIWGDLGSRYVQSSNTLTARWALILLVGAVRCIASFTEQPGGSLMRHYPYIFHLRRMIREVLGGTWDSTFFYMGSFGHKALKPSRGLGSALWAKSLRKPISKAKREKLRKSGAGMVKKYQNAKGEWKLVGTPFLKQSAAYTPKFARTVCKLHLKYMETHKGHLRREMYGKPVEDLHKAKQPYKWKHANLQEIRKFLLSEVEAGRYCPVLDL</sequence>
<reference evidence="1" key="1">
    <citation type="submission" date="2022-10" db="EMBL/GenBank/DDBJ databases">
        <authorList>
            <person name="Chen Y."/>
            <person name="Dougan E. K."/>
            <person name="Chan C."/>
            <person name="Rhodes N."/>
            <person name="Thang M."/>
        </authorList>
    </citation>
    <scope>NUCLEOTIDE SEQUENCE</scope>
</reference>
<evidence type="ECO:0000313" key="1">
    <source>
        <dbReference type="EMBL" id="CAI4007998.1"/>
    </source>
</evidence>
<feature type="non-terminal residue" evidence="1">
    <location>
        <position position="252"/>
    </location>
</feature>
<dbReference type="Proteomes" id="UP001152797">
    <property type="component" value="Unassembled WGS sequence"/>
</dbReference>
<comment type="caution">
    <text evidence="1">The sequence shown here is derived from an EMBL/GenBank/DDBJ whole genome shotgun (WGS) entry which is preliminary data.</text>
</comment>
<dbReference type="EMBL" id="CAMXCT020004176">
    <property type="protein sequence ID" value="CAL1161373.1"/>
    <property type="molecule type" value="Genomic_DNA"/>
</dbReference>
<keyword evidence="3" id="KW-1185">Reference proteome</keyword>
<name>A0A9P1DG38_9DINO</name>
<evidence type="ECO:0000313" key="3">
    <source>
        <dbReference type="Proteomes" id="UP001152797"/>
    </source>
</evidence>
<gene>
    <name evidence="1" type="ORF">C1SCF055_LOCUS33491</name>
</gene>
<dbReference type="EMBL" id="CAMXCT030004176">
    <property type="protein sequence ID" value="CAL4795310.1"/>
    <property type="molecule type" value="Genomic_DNA"/>
</dbReference>
<protein>
    <submittedName>
        <fullName evidence="2">Rhamnose biosynthetic enzyme 1</fullName>
    </submittedName>
</protein>